<comment type="subcellular location">
    <subcellularLocation>
        <location evidence="1">Cell membrane</location>
        <topology evidence="1">Multi-pass membrane protein</topology>
    </subcellularLocation>
</comment>
<proteinExistence type="predicted"/>
<dbReference type="AlphaFoldDB" id="A0A6J6F825"/>
<reference evidence="9" key="1">
    <citation type="submission" date="2020-05" db="EMBL/GenBank/DDBJ databases">
        <authorList>
            <person name="Chiriac C."/>
            <person name="Salcher M."/>
            <person name="Ghai R."/>
            <person name="Kavagutti S V."/>
        </authorList>
    </citation>
    <scope>NUCLEOTIDE SEQUENCE</scope>
</reference>
<keyword evidence="3 8" id="KW-0812">Transmembrane</keyword>
<keyword evidence="5" id="KW-0573">Peptidoglycan synthesis</keyword>
<evidence type="ECO:0000256" key="6">
    <source>
        <dbReference type="ARBA" id="ARBA00022989"/>
    </source>
</evidence>
<feature type="transmembrane region" description="Helical" evidence="8">
    <location>
        <begin position="55"/>
        <end position="76"/>
    </location>
</feature>
<dbReference type="GO" id="GO:0005886">
    <property type="term" value="C:plasma membrane"/>
    <property type="evidence" value="ECO:0007669"/>
    <property type="project" value="UniProtKB-SubCell"/>
</dbReference>
<evidence type="ECO:0000256" key="1">
    <source>
        <dbReference type="ARBA" id="ARBA00004651"/>
    </source>
</evidence>
<dbReference type="GO" id="GO:0015648">
    <property type="term" value="F:lipid-linked peptidoglycan transporter activity"/>
    <property type="evidence" value="ECO:0007669"/>
    <property type="project" value="TreeGrafter"/>
</dbReference>
<feature type="transmembrane region" description="Helical" evidence="8">
    <location>
        <begin position="288"/>
        <end position="310"/>
    </location>
</feature>
<evidence type="ECO:0000256" key="8">
    <source>
        <dbReference type="SAM" id="Phobius"/>
    </source>
</evidence>
<feature type="transmembrane region" description="Helical" evidence="8">
    <location>
        <begin position="163"/>
        <end position="185"/>
    </location>
</feature>
<dbReference type="PRINTS" id="PR01806">
    <property type="entry name" value="VIRFACTRMVIN"/>
</dbReference>
<dbReference type="GO" id="GO:0034204">
    <property type="term" value="P:lipid translocation"/>
    <property type="evidence" value="ECO:0007669"/>
    <property type="project" value="TreeGrafter"/>
</dbReference>
<dbReference type="GO" id="GO:0009252">
    <property type="term" value="P:peptidoglycan biosynthetic process"/>
    <property type="evidence" value="ECO:0007669"/>
    <property type="project" value="UniProtKB-KW"/>
</dbReference>
<name>A0A6J6F825_9ZZZZ</name>
<evidence type="ECO:0000256" key="2">
    <source>
        <dbReference type="ARBA" id="ARBA00022475"/>
    </source>
</evidence>
<keyword evidence="7 8" id="KW-0472">Membrane</keyword>
<protein>
    <submittedName>
        <fullName evidence="9">Unannotated protein</fullName>
    </submittedName>
</protein>
<evidence type="ECO:0000256" key="7">
    <source>
        <dbReference type="ARBA" id="ARBA00023136"/>
    </source>
</evidence>
<feature type="transmembrane region" description="Helical" evidence="8">
    <location>
        <begin position="331"/>
        <end position="358"/>
    </location>
</feature>
<feature type="transmembrane region" description="Helical" evidence="8">
    <location>
        <begin position="397"/>
        <end position="418"/>
    </location>
</feature>
<sequence length="536" mass="56437">MTNQIGRSSVLLASGTVVSRILGFVSAVVLARTVGLIGSGADAFALANQLPNNVYAIVAGGVLSAVFVPQIINAQLHTDGGEKFINRLLTLGMSVVLVVTVIAVAAAPFLVGVYTQHATDAGGVGFGPAELGLATAFAWWCLPQVFFYAAYSLVGEVLNAKGVFGPFTWAPALNNVVAIAGMLWFTQRFTGSVSVATDWDATEVAILAGTATLGVVVQALALFGFLGRASIRFRPDFRFRGVGLGATTKLAAWTFGMIVVTQIAGIVQSNIASLATAYDQPGLAVLRFGWLVFMLPHSVITVSLGTAYFTQMSTDVRDKRWDRLGSDIRESLARISMFMVISAGVLWLTATFVASVFAGEAGNGMAAVIALFAIGLVPFGVVFVLQRIFYALEDTRTPFFIQLVQSTIFTIGAVWAGVGPVSQIANGIALSMSVSIVVQSILMVLFVRRRLGRLGGKSLGVAFAQFVIAVVPALGVGVISRTSLPAAPASIELSILWSVVLAGVMGAVYLSVLVMLRNKSAHDLVAPLRRLGNKRT</sequence>
<dbReference type="PANTHER" id="PTHR47019">
    <property type="entry name" value="LIPID II FLIPPASE MURJ"/>
    <property type="match status" value="1"/>
</dbReference>
<feature type="transmembrane region" description="Helical" evidence="8">
    <location>
        <begin position="205"/>
        <end position="229"/>
    </location>
</feature>
<gene>
    <name evidence="9" type="ORF">UFOPK1767_00465</name>
</gene>
<dbReference type="GO" id="GO:0008360">
    <property type="term" value="P:regulation of cell shape"/>
    <property type="evidence" value="ECO:0007669"/>
    <property type="project" value="UniProtKB-KW"/>
</dbReference>
<dbReference type="PANTHER" id="PTHR47019:SF1">
    <property type="entry name" value="LIPID II FLIPPASE MURJ"/>
    <property type="match status" value="1"/>
</dbReference>
<evidence type="ECO:0000313" key="9">
    <source>
        <dbReference type="EMBL" id="CAB4583223.1"/>
    </source>
</evidence>
<feature type="transmembrane region" description="Helical" evidence="8">
    <location>
        <begin position="88"/>
        <end position="111"/>
    </location>
</feature>
<feature type="transmembrane region" description="Helical" evidence="8">
    <location>
        <begin position="364"/>
        <end position="385"/>
    </location>
</feature>
<evidence type="ECO:0000256" key="4">
    <source>
        <dbReference type="ARBA" id="ARBA00022960"/>
    </source>
</evidence>
<accession>A0A6J6F825</accession>
<keyword evidence="6 8" id="KW-1133">Transmembrane helix</keyword>
<feature type="transmembrane region" description="Helical" evidence="8">
    <location>
        <begin position="424"/>
        <end position="447"/>
    </location>
</feature>
<keyword evidence="4" id="KW-0133">Cell shape</keyword>
<feature type="transmembrane region" description="Helical" evidence="8">
    <location>
        <begin position="131"/>
        <end position="151"/>
    </location>
</feature>
<evidence type="ECO:0000256" key="5">
    <source>
        <dbReference type="ARBA" id="ARBA00022984"/>
    </source>
</evidence>
<dbReference type="Pfam" id="PF03023">
    <property type="entry name" value="MurJ"/>
    <property type="match status" value="1"/>
</dbReference>
<dbReference type="InterPro" id="IPR051050">
    <property type="entry name" value="Lipid_II_flippase_MurJ/MviN"/>
</dbReference>
<feature type="transmembrane region" description="Helical" evidence="8">
    <location>
        <begin position="250"/>
        <end position="268"/>
    </location>
</feature>
<organism evidence="9">
    <name type="scientific">freshwater metagenome</name>
    <dbReference type="NCBI Taxonomy" id="449393"/>
    <lineage>
        <taxon>unclassified sequences</taxon>
        <taxon>metagenomes</taxon>
        <taxon>ecological metagenomes</taxon>
    </lineage>
</organism>
<dbReference type="InterPro" id="IPR004268">
    <property type="entry name" value="MurJ"/>
</dbReference>
<evidence type="ECO:0000256" key="3">
    <source>
        <dbReference type="ARBA" id="ARBA00022692"/>
    </source>
</evidence>
<dbReference type="EMBL" id="CAEZTZ010000044">
    <property type="protein sequence ID" value="CAB4583223.1"/>
    <property type="molecule type" value="Genomic_DNA"/>
</dbReference>
<feature type="transmembrane region" description="Helical" evidence="8">
    <location>
        <begin position="459"/>
        <end position="480"/>
    </location>
</feature>
<keyword evidence="2" id="KW-1003">Cell membrane</keyword>
<feature type="transmembrane region" description="Helical" evidence="8">
    <location>
        <begin position="495"/>
        <end position="516"/>
    </location>
</feature>